<evidence type="ECO:0000313" key="3">
    <source>
        <dbReference type="Proteomes" id="UP000722791"/>
    </source>
</evidence>
<accession>A0A8J4DDN9</accession>
<organism evidence="2 3">
    <name type="scientific">Volvox reticuliferus</name>
    <dbReference type="NCBI Taxonomy" id="1737510"/>
    <lineage>
        <taxon>Eukaryota</taxon>
        <taxon>Viridiplantae</taxon>
        <taxon>Chlorophyta</taxon>
        <taxon>core chlorophytes</taxon>
        <taxon>Chlorophyceae</taxon>
        <taxon>CS clade</taxon>
        <taxon>Chlamydomonadales</taxon>
        <taxon>Volvocaceae</taxon>
        <taxon>Volvox</taxon>
    </lineage>
</organism>
<feature type="region of interest" description="Disordered" evidence="1">
    <location>
        <begin position="1"/>
        <end position="31"/>
    </location>
</feature>
<comment type="caution">
    <text evidence="2">The sequence shown here is derived from an EMBL/GenBank/DDBJ whole genome shotgun (WGS) entry which is preliminary data.</text>
</comment>
<dbReference type="Proteomes" id="UP000722791">
    <property type="component" value="Unassembled WGS sequence"/>
</dbReference>
<sequence>MAACGKGQAGLENPLRIEGGREDPFRDEDGLRENGASAAQTKYHRHGCIVKSAEFAHIQAIQFHSPVDRLGPPDVLVGNAQGHHLHHGSLGRHVLAKLLRKVMLHPPLCHHRPARH</sequence>
<proteinExistence type="predicted"/>
<dbReference type="EMBL" id="BNCQ01000007">
    <property type="protein sequence ID" value="GIL99992.1"/>
    <property type="molecule type" value="Genomic_DNA"/>
</dbReference>
<dbReference type="AlphaFoldDB" id="A0A8J4DDN9"/>
<reference evidence="2" key="1">
    <citation type="journal article" date="2021" name="Proc. Natl. Acad. Sci. U.S.A.">
        <title>Three genomes in the algal genus Volvox reveal the fate of a haploid sex-determining region after a transition to homothallism.</title>
        <authorList>
            <person name="Yamamoto K."/>
            <person name="Hamaji T."/>
            <person name="Kawai-Toyooka H."/>
            <person name="Matsuzaki R."/>
            <person name="Takahashi F."/>
            <person name="Nishimura Y."/>
            <person name="Kawachi M."/>
            <person name="Noguchi H."/>
            <person name="Minakuchi Y."/>
            <person name="Umen J.G."/>
            <person name="Toyoda A."/>
            <person name="Nozaki H."/>
        </authorList>
    </citation>
    <scope>NUCLEOTIDE SEQUENCE</scope>
    <source>
        <strain evidence="2">NIES-3785</strain>
    </source>
</reference>
<protein>
    <submittedName>
        <fullName evidence="2">Uncharacterized protein</fullName>
    </submittedName>
</protein>
<feature type="compositionally biased region" description="Basic and acidic residues" evidence="1">
    <location>
        <begin position="18"/>
        <end position="31"/>
    </location>
</feature>
<name>A0A8J4DDN9_9CHLO</name>
<gene>
    <name evidence="2" type="ORF">Vretimale_5058</name>
</gene>
<evidence type="ECO:0000256" key="1">
    <source>
        <dbReference type="SAM" id="MobiDB-lite"/>
    </source>
</evidence>
<evidence type="ECO:0000313" key="2">
    <source>
        <dbReference type="EMBL" id="GIL99992.1"/>
    </source>
</evidence>